<organism evidence="1 2">
    <name type="scientific">Fraxinus pennsylvanica</name>
    <dbReference type="NCBI Taxonomy" id="56036"/>
    <lineage>
        <taxon>Eukaryota</taxon>
        <taxon>Viridiplantae</taxon>
        <taxon>Streptophyta</taxon>
        <taxon>Embryophyta</taxon>
        <taxon>Tracheophyta</taxon>
        <taxon>Spermatophyta</taxon>
        <taxon>Magnoliopsida</taxon>
        <taxon>eudicotyledons</taxon>
        <taxon>Gunneridae</taxon>
        <taxon>Pentapetalae</taxon>
        <taxon>asterids</taxon>
        <taxon>lamiids</taxon>
        <taxon>Lamiales</taxon>
        <taxon>Oleaceae</taxon>
        <taxon>Oleeae</taxon>
        <taxon>Fraxinus</taxon>
    </lineage>
</organism>
<dbReference type="AlphaFoldDB" id="A0AAD2EBI5"/>
<keyword evidence="2" id="KW-1185">Reference proteome</keyword>
<sequence>MTNVGDAQSTYNLMLGSVHALSSSSTYLVGCCDWFLFDLGGGETERLSSTNMFRTLINRRASRSIKTWGLAEAPSWMVWRRSFINHPLLTKEQVSRLESRNLKPYIVHVAQPTDLGGGETERLSSTNMFRTLINRRASRSIKTWGLAEAPTWKRSINYHGSEFTSLPVAQLNHPTFFIELGRIGCEHSSTVTNVGDAQLTYNLVLEVFPVLIYLFK</sequence>
<name>A0AAD2EBI5_9LAMI</name>
<gene>
    <name evidence="1" type="ORF">FPE_LOCUS31939</name>
</gene>
<evidence type="ECO:0000313" key="1">
    <source>
        <dbReference type="EMBL" id="CAI9784509.1"/>
    </source>
</evidence>
<dbReference type="Proteomes" id="UP000834106">
    <property type="component" value="Chromosome 21"/>
</dbReference>
<proteinExistence type="predicted"/>
<evidence type="ECO:0000313" key="2">
    <source>
        <dbReference type="Proteomes" id="UP000834106"/>
    </source>
</evidence>
<protein>
    <submittedName>
        <fullName evidence="1">Uncharacterized protein</fullName>
    </submittedName>
</protein>
<dbReference type="EMBL" id="OU503056">
    <property type="protein sequence ID" value="CAI9784509.1"/>
    <property type="molecule type" value="Genomic_DNA"/>
</dbReference>
<accession>A0AAD2EBI5</accession>
<reference evidence="1" key="1">
    <citation type="submission" date="2023-05" db="EMBL/GenBank/DDBJ databases">
        <authorList>
            <person name="Huff M."/>
        </authorList>
    </citation>
    <scope>NUCLEOTIDE SEQUENCE</scope>
</reference>